<reference evidence="2 3" key="1">
    <citation type="submission" date="2019-03" db="EMBL/GenBank/DDBJ databases">
        <title>Single cell metagenomics reveals metabolic interactions within the superorganism composed of flagellate Streblomastix strix and complex community of Bacteroidetes bacteria on its surface.</title>
        <authorList>
            <person name="Treitli S.C."/>
            <person name="Kolisko M."/>
            <person name="Husnik F."/>
            <person name="Keeling P."/>
            <person name="Hampl V."/>
        </authorList>
    </citation>
    <scope>NUCLEOTIDE SEQUENCE [LARGE SCALE GENOMIC DNA]</scope>
    <source>
        <strain evidence="2">ST1C</strain>
    </source>
</reference>
<keyword evidence="1" id="KW-1133">Transmembrane helix</keyword>
<keyword evidence="1" id="KW-0472">Membrane</keyword>
<keyword evidence="1" id="KW-0812">Transmembrane</keyword>
<protein>
    <submittedName>
        <fullName evidence="2">Uncharacterized protein</fullName>
    </submittedName>
</protein>
<comment type="caution">
    <text evidence="2">The sequence shown here is derived from an EMBL/GenBank/DDBJ whole genome shotgun (WGS) entry which is preliminary data.</text>
</comment>
<accession>A0A5J4PUE5</accession>
<feature type="transmembrane region" description="Helical" evidence="1">
    <location>
        <begin position="17"/>
        <end position="38"/>
    </location>
</feature>
<dbReference type="AlphaFoldDB" id="A0A5J4PUE5"/>
<evidence type="ECO:0000313" key="2">
    <source>
        <dbReference type="EMBL" id="KAA6313075.1"/>
    </source>
</evidence>
<evidence type="ECO:0000256" key="1">
    <source>
        <dbReference type="SAM" id="Phobius"/>
    </source>
</evidence>
<evidence type="ECO:0000313" key="3">
    <source>
        <dbReference type="Proteomes" id="UP000324800"/>
    </source>
</evidence>
<sequence length="44" mass="4437">MDAVMEQPGPELDNSGIALFILSVGCGMIVAAILTSTVKGVGCK</sequence>
<organism evidence="2 3">
    <name type="scientific">Streblomastix strix</name>
    <dbReference type="NCBI Taxonomy" id="222440"/>
    <lineage>
        <taxon>Eukaryota</taxon>
        <taxon>Metamonada</taxon>
        <taxon>Preaxostyla</taxon>
        <taxon>Oxymonadida</taxon>
        <taxon>Streblomastigidae</taxon>
        <taxon>Streblomastix</taxon>
    </lineage>
</organism>
<feature type="non-terminal residue" evidence="2">
    <location>
        <position position="44"/>
    </location>
</feature>
<dbReference type="EMBL" id="SNRW01048482">
    <property type="protein sequence ID" value="KAA6313075.1"/>
    <property type="molecule type" value="Genomic_DNA"/>
</dbReference>
<gene>
    <name evidence="2" type="ORF">EZS28_055816</name>
</gene>
<proteinExistence type="predicted"/>
<name>A0A5J4PUE5_9EUKA</name>
<dbReference type="Proteomes" id="UP000324800">
    <property type="component" value="Unassembled WGS sequence"/>
</dbReference>